<evidence type="ECO:0000313" key="1">
    <source>
        <dbReference type="EMBL" id="JAD62268.1"/>
    </source>
</evidence>
<accession>A0A0A9BJE4</accession>
<proteinExistence type="predicted"/>
<protein>
    <submittedName>
        <fullName evidence="1">Uncharacterized protein</fullName>
    </submittedName>
</protein>
<reference evidence="1" key="1">
    <citation type="submission" date="2014-09" db="EMBL/GenBank/DDBJ databases">
        <authorList>
            <person name="Magalhaes I.L.F."/>
            <person name="Oliveira U."/>
            <person name="Santos F.R."/>
            <person name="Vidigal T.H.D.A."/>
            <person name="Brescovit A.D."/>
            <person name="Santos A.J."/>
        </authorList>
    </citation>
    <scope>NUCLEOTIDE SEQUENCE</scope>
    <source>
        <tissue evidence="1">Shoot tissue taken approximately 20 cm above the soil surface</tissue>
    </source>
</reference>
<dbReference type="EMBL" id="GBRH01235627">
    <property type="protein sequence ID" value="JAD62268.1"/>
    <property type="molecule type" value="Transcribed_RNA"/>
</dbReference>
<sequence>MHCSCRNFLLIFFLAKSNFLIRPHFEVLLV</sequence>
<name>A0A0A9BJE4_ARUDO</name>
<dbReference type="AlphaFoldDB" id="A0A0A9BJE4"/>
<reference evidence="1" key="2">
    <citation type="journal article" date="2015" name="Data Brief">
        <title>Shoot transcriptome of the giant reed, Arundo donax.</title>
        <authorList>
            <person name="Barrero R.A."/>
            <person name="Guerrero F.D."/>
            <person name="Moolhuijzen P."/>
            <person name="Goolsby J.A."/>
            <person name="Tidwell J."/>
            <person name="Bellgard S.E."/>
            <person name="Bellgard M.I."/>
        </authorList>
    </citation>
    <scope>NUCLEOTIDE SEQUENCE</scope>
    <source>
        <tissue evidence="1">Shoot tissue taken approximately 20 cm above the soil surface</tissue>
    </source>
</reference>
<organism evidence="1">
    <name type="scientific">Arundo donax</name>
    <name type="common">Giant reed</name>
    <name type="synonym">Donax arundinaceus</name>
    <dbReference type="NCBI Taxonomy" id="35708"/>
    <lineage>
        <taxon>Eukaryota</taxon>
        <taxon>Viridiplantae</taxon>
        <taxon>Streptophyta</taxon>
        <taxon>Embryophyta</taxon>
        <taxon>Tracheophyta</taxon>
        <taxon>Spermatophyta</taxon>
        <taxon>Magnoliopsida</taxon>
        <taxon>Liliopsida</taxon>
        <taxon>Poales</taxon>
        <taxon>Poaceae</taxon>
        <taxon>PACMAD clade</taxon>
        <taxon>Arundinoideae</taxon>
        <taxon>Arundineae</taxon>
        <taxon>Arundo</taxon>
    </lineage>
</organism>